<dbReference type="FunFam" id="3.30.1680.10:FF:000001">
    <property type="entry name" value="Semaphorin 3F like"/>
    <property type="match status" value="1"/>
</dbReference>
<dbReference type="EMBL" id="JAGTTL010000012">
    <property type="protein sequence ID" value="KAK6314696.1"/>
    <property type="molecule type" value="Genomic_DNA"/>
</dbReference>
<keyword evidence="4" id="KW-0217">Developmental protein</keyword>
<dbReference type="InterPro" id="IPR013783">
    <property type="entry name" value="Ig-like_fold"/>
</dbReference>
<evidence type="ECO:0000256" key="1">
    <source>
        <dbReference type="ARBA" id="ARBA00004613"/>
    </source>
</evidence>
<evidence type="ECO:0000256" key="3">
    <source>
        <dbReference type="ARBA" id="ARBA00020372"/>
    </source>
</evidence>
<evidence type="ECO:0000256" key="2">
    <source>
        <dbReference type="ARBA" id="ARBA00009492"/>
    </source>
</evidence>
<dbReference type="GO" id="GO:0045499">
    <property type="term" value="F:chemorepellent activity"/>
    <property type="evidence" value="ECO:0007669"/>
    <property type="project" value="TreeGrafter"/>
</dbReference>
<feature type="domain" description="Sema" evidence="15">
    <location>
        <begin position="84"/>
        <end position="555"/>
    </location>
</feature>
<dbReference type="FunFam" id="2.60.40.10:FF:000030">
    <property type="entry name" value="Semaphorin 3F like"/>
    <property type="match status" value="1"/>
</dbReference>
<dbReference type="PANTHER" id="PTHR11036">
    <property type="entry name" value="SEMAPHORIN"/>
    <property type="match status" value="1"/>
</dbReference>
<accession>A0AAN8M117</accession>
<dbReference type="PANTHER" id="PTHR11036:SF25">
    <property type="entry name" value="SEMAPHORIN-3C"/>
    <property type="match status" value="1"/>
</dbReference>
<organism evidence="16 17">
    <name type="scientific">Coregonus suidteri</name>
    <dbReference type="NCBI Taxonomy" id="861788"/>
    <lineage>
        <taxon>Eukaryota</taxon>
        <taxon>Metazoa</taxon>
        <taxon>Chordata</taxon>
        <taxon>Craniata</taxon>
        <taxon>Vertebrata</taxon>
        <taxon>Euteleostomi</taxon>
        <taxon>Actinopterygii</taxon>
        <taxon>Neopterygii</taxon>
        <taxon>Teleostei</taxon>
        <taxon>Protacanthopterygii</taxon>
        <taxon>Salmoniformes</taxon>
        <taxon>Salmonidae</taxon>
        <taxon>Coregoninae</taxon>
        <taxon>Coregonus</taxon>
    </lineage>
</organism>
<dbReference type="Gene3D" id="3.30.1680.10">
    <property type="entry name" value="ligand-binding face of the semaphorins, domain 2"/>
    <property type="match status" value="1"/>
</dbReference>
<comment type="caution">
    <text evidence="16">The sequence shown here is derived from an EMBL/GenBank/DDBJ whole genome shotgun (WGS) entry which is preliminary data.</text>
</comment>
<keyword evidence="8" id="KW-0524">Neurogenesis</keyword>
<evidence type="ECO:0000256" key="13">
    <source>
        <dbReference type="SAM" id="MobiDB-lite"/>
    </source>
</evidence>
<dbReference type="SUPFAM" id="SSF103575">
    <property type="entry name" value="Plexin repeat"/>
    <property type="match status" value="1"/>
</dbReference>
<dbReference type="PROSITE" id="PS51004">
    <property type="entry name" value="SEMA"/>
    <property type="match status" value="1"/>
</dbReference>
<dbReference type="Pfam" id="PF01403">
    <property type="entry name" value="Sema"/>
    <property type="match status" value="1"/>
</dbReference>
<keyword evidence="11" id="KW-0393">Immunoglobulin domain</keyword>
<dbReference type="InterPro" id="IPR007110">
    <property type="entry name" value="Ig-like_dom"/>
</dbReference>
<evidence type="ECO:0000259" key="14">
    <source>
        <dbReference type="PROSITE" id="PS50835"/>
    </source>
</evidence>
<dbReference type="GO" id="GO:0071526">
    <property type="term" value="P:semaphorin-plexin signaling pathway"/>
    <property type="evidence" value="ECO:0007669"/>
    <property type="project" value="TreeGrafter"/>
</dbReference>
<feature type="domain" description="Ig-like" evidence="14">
    <location>
        <begin position="634"/>
        <end position="699"/>
    </location>
</feature>
<protein>
    <recommendedName>
        <fullName evidence="3">Semaphorin-3C</fullName>
    </recommendedName>
</protein>
<dbReference type="CDD" id="cd05871">
    <property type="entry name" value="Ig_Sema3"/>
    <property type="match status" value="1"/>
</dbReference>
<evidence type="ECO:0000256" key="4">
    <source>
        <dbReference type="ARBA" id="ARBA00022473"/>
    </source>
</evidence>
<feature type="region of interest" description="Disordered" evidence="13">
    <location>
        <begin position="756"/>
        <end position="776"/>
    </location>
</feature>
<evidence type="ECO:0000259" key="15">
    <source>
        <dbReference type="PROSITE" id="PS51004"/>
    </source>
</evidence>
<evidence type="ECO:0000256" key="9">
    <source>
        <dbReference type="ARBA" id="ARBA00023157"/>
    </source>
</evidence>
<keyword evidence="5" id="KW-0964">Secreted</keyword>
<dbReference type="GO" id="GO:0030215">
    <property type="term" value="F:semaphorin receptor binding"/>
    <property type="evidence" value="ECO:0007669"/>
    <property type="project" value="InterPro"/>
</dbReference>
<dbReference type="GO" id="GO:0005615">
    <property type="term" value="C:extracellular space"/>
    <property type="evidence" value="ECO:0007669"/>
    <property type="project" value="TreeGrafter"/>
</dbReference>
<sequence>MGIHHRTNVSTGRDDQSAVLLADGGGKRKRSIEWLRRRGDFSRDKDWVNTGTNREPGLGIGTETEQQRKPYKVIWTSFLQPLPRVFLPFEDLQASQTVEFYSLSDKAMDYRILLMDEDQDRMYVGCKDHVLSMDINNITHGTLKVFWPASVSKIEECQMAGKDPTHGCGNFIRVVQPFNRTHLFICGSGAYSPVCAFINRGRRPEEQVFHIDSRAESGKGRCSFNPRVNTVSVMLNQELFSGMYIWDFIQKTGTKDANHLQDCLTIRIKTHLIPDGSDPNDAKLYFFFRERLTDNSGNTKNIHTMVARVCPNDIGGQRSLVNKWTTFLKARMVCSVLEEDGTETHFDELESVFLLETDHPKSLLVFGVFTSTSSVFKGSAVCVYNMADILTVFNGPFAHRDGPNFQWVAYQGRIPYPRPGTCPGGAFTPYIQSTKEFPDDVVTFVRNHPVMFNPIYPVGRRPLVVRTHADYKYTSIAVDQVTAADGHYQVLFLGTDKGTVQKVIALPTNRSLDQDLILEELEVFKNQAPVTNLRISSKKQQLYVSSEHGMSQVSLHRCHAYGSACADCCLARDPYCAWDGLSCSRFYPTGKRRSRRQDIIHGNPLTQCRGFNLKAYRNAVEMTQYGVKNNTTFLECLPKSPQASVRWLIHRDNDRRKEVKLGDRLVTTDHGLLIRSVQLSDQGLYYCLATENTFKRTVAKIRLRVLSEAMVSVLMDKQQSPWAWASTLHPKALLSAFSPAESLAIQQYCKERKQLQSLQGAQQQGPRGGPPLRGDMAKLKPLLDRRKSRNRRNHLELPDDV</sequence>
<keyword evidence="10" id="KW-0325">Glycoprotein</keyword>
<reference evidence="16 17" key="1">
    <citation type="submission" date="2021-04" db="EMBL/GenBank/DDBJ databases">
        <authorList>
            <person name="De Guttry C."/>
            <person name="Zahm M."/>
            <person name="Klopp C."/>
            <person name="Cabau C."/>
            <person name="Louis A."/>
            <person name="Berthelot C."/>
            <person name="Parey E."/>
            <person name="Roest Crollius H."/>
            <person name="Montfort J."/>
            <person name="Robinson-Rechavi M."/>
            <person name="Bucao C."/>
            <person name="Bouchez O."/>
            <person name="Gislard M."/>
            <person name="Lluch J."/>
            <person name="Milhes M."/>
            <person name="Lampietro C."/>
            <person name="Lopez Roques C."/>
            <person name="Donnadieu C."/>
            <person name="Braasch I."/>
            <person name="Desvignes T."/>
            <person name="Postlethwait J."/>
            <person name="Bobe J."/>
            <person name="Wedekind C."/>
            <person name="Guiguen Y."/>
        </authorList>
    </citation>
    <scope>NUCLEOTIDE SEQUENCE [LARGE SCALE GENOMIC DNA]</scope>
    <source>
        <strain evidence="16">Cs_M1</strain>
        <tissue evidence="16">Blood</tissue>
    </source>
</reference>
<dbReference type="AlphaFoldDB" id="A0AAN8M117"/>
<gene>
    <name evidence="16" type="ORF">J4Q44_G00142250</name>
</gene>
<dbReference type="InterPro" id="IPR036179">
    <property type="entry name" value="Ig-like_dom_sf"/>
</dbReference>
<dbReference type="InterPro" id="IPR036352">
    <property type="entry name" value="Semap_dom_sf"/>
</dbReference>
<feature type="compositionally biased region" description="Low complexity" evidence="13">
    <location>
        <begin position="756"/>
        <end position="774"/>
    </location>
</feature>
<dbReference type="SMART" id="SM00423">
    <property type="entry name" value="PSI"/>
    <property type="match status" value="1"/>
</dbReference>
<dbReference type="InterPro" id="IPR016201">
    <property type="entry name" value="PSI"/>
</dbReference>
<dbReference type="SMART" id="SM00630">
    <property type="entry name" value="Sema"/>
    <property type="match status" value="1"/>
</dbReference>
<name>A0AAN8M117_9TELE</name>
<evidence type="ECO:0000313" key="17">
    <source>
        <dbReference type="Proteomes" id="UP001356427"/>
    </source>
</evidence>
<evidence type="ECO:0000256" key="5">
    <source>
        <dbReference type="ARBA" id="ARBA00022525"/>
    </source>
</evidence>
<dbReference type="InterPro" id="IPR027231">
    <property type="entry name" value="Semaphorin"/>
</dbReference>
<keyword evidence="17" id="KW-1185">Reference proteome</keyword>
<evidence type="ECO:0000256" key="12">
    <source>
        <dbReference type="PROSITE-ProRule" id="PRU00352"/>
    </source>
</evidence>
<dbReference type="GO" id="GO:0005886">
    <property type="term" value="C:plasma membrane"/>
    <property type="evidence" value="ECO:0007669"/>
    <property type="project" value="TreeGrafter"/>
</dbReference>
<dbReference type="Gene3D" id="2.60.40.10">
    <property type="entry name" value="Immunoglobulins"/>
    <property type="match status" value="1"/>
</dbReference>
<evidence type="ECO:0000256" key="6">
    <source>
        <dbReference type="ARBA" id="ARBA00022729"/>
    </source>
</evidence>
<keyword evidence="9" id="KW-1015">Disulfide bond</keyword>
<dbReference type="PROSITE" id="PS50835">
    <property type="entry name" value="IG_LIKE"/>
    <property type="match status" value="1"/>
</dbReference>
<dbReference type="SUPFAM" id="SSF101912">
    <property type="entry name" value="Sema domain"/>
    <property type="match status" value="1"/>
</dbReference>
<dbReference type="Gene3D" id="2.130.10.10">
    <property type="entry name" value="YVTN repeat-like/Quinoprotein amine dehydrogenase"/>
    <property type="match status" value="1"/>
</dbReference>
<keyword evidence="6" id="KW-0732">Signal</keyword>
<keyword evidence="7" id="KW-0221">Differentiation</keyword>
<evidence type="ECO:0000313" key="16">
    <source>
        <dbReference type="EMBL" id="KAK6314696.1"/>
    </source>
</evidence>
<dbReference type="SMART" id="SM00409">
    <property type="entry name" value="IG"/>
    <property type="match status" value="1"/>
</dbReference>
<comment type="subcellular location">
    <subcellularLocation>
        <location evidence="1">Secreted</location>
    </subcellularLocation>
</comment>
<evidence type="ECO:0000256" key="8">
    <source>
        <dbReference type="ARBA" id="ARBA00022902"/>
    </source>
</evidence>
<comment type="similarity">
    <text evidence="2">Belongs to the semaphorin family.</text>
</comment>
<dbReference type="InterPro" id="IPR001627">
    <property type="entry name" value="Semap_dom"/>
</dbReference>
<evidence type="ECO:0000256" key="10">
    <source>
        <dbReference type="ARBA" id="ARBA00023180"/>
    </source>
</evidence>
<dbReference type="InterPro" id="IPR003599">
    <property type="entry name" value="Ig_sub"/>
</dbReference>
<comment type="caution">
    <text evidence="12">Lacks conserved residue(s) required for the propagation of feature annotation.</text>
</comment>
<evidence type="ECO:0000256" key="11">
    <source>
        <dbReference type="ARBA" id="ARBA00023319"/>
    </source>
</evidence>
<dbReference type="Proteomes" id="UP001356427">
    <property type="component" value="Unassembled WGS sequence"/>
</dbReference>
<dbReference type="SUPFAM" id="SSF48726">
    <property type="entry name" value="Immunoglobulin"/>
    <property type="match status" value="1"/>
</dbReference>
<dbReference type="GO" id="GO:0007411">
    <property type="term" value="P:axon guidance"/>
    <property type="evidence" value="ECO:0007669"/>
    <property type="project" value="TreeGrafter"/>
</dbReference>
<proteinExistence type="inferred from homology"/>
<dbReference type="GO" id="GO:0001755">
    <property type="term" value="P:neural crest cell migration"/>
    <property type="evidence" value="ECO:0007669"/>
    <property type="project" value="TreeGrafter"/>
</dbReference>
<evidence type="ECO:0000256" key="7">
    <source>
        <dbReference type="ARBA" id="ARBA00022782"/>
    </source>
</evidence>
<dbReference type="InterPro" id="IPR015943">
    <property type="entry name" value="WD40/YVTN_repeat-like_dom_sf"/>
</dbReference>
<dbReference type="GO" id="GO:0030335">
    <property type="term" value="P:positive regulation of cell migration"/>
    <property type="evidence" value="ECO:0007669"/>
    <property type="project" value="TreeGrafter"/>
</dbReference>